<dbReference type="EMBL" id="VSWD01000007">
    <property type="protein sequence ID" value="KAK3096879.1"/>
    <property type="molecule type" value="Genomic_DNA"/>
</dbReference>
<dbReference type="SUPFAM" id="SSF56112">
    <property type="entry name" value="Protein kinase-like (PK-like)"/>
    <property type="match status" value="1"/>
</dbReference>
<comment type="catalytic activity">
    <reaction evidence="10">
        <text>L-seryl-[protein] + ATP = O-phospho-L-seryl-[protein] + ADP + H(+)</text>
        <dbReference type="Rhea" id="RHEA:17989"/>
        <dbReference type="Rhea" id="RHEA-COMP:9863"/>
        <dbReference type="Rhea" id="RHEA-COMP:11604"/>
        <dbReference type="ChEBI" id="CHEBI:15378"/>
        <dbReference type="ChEBI" id="CHEBI:29999"/>
        <dbReference type="ChEBI" id="CHEBI:30616"/>
        <dbReference type="ChEBI" id="CHEBI:83421"/>
        <dbReference type="ChEBI" id="CHEBI:456216"/>
        <dbReference type="EC" id="2.7.11.1"/>
    </reaction>
</comment>
<dbReference type="GO" id="GO:0004674">
    <property type="term" value="F:protein serine/threonine kinase activity"/>
    <property type="evidence" value="ECO:0007669"/>
    <property type="project" value="UniProtKB-KW"/>
</dbReference>
<keyword evidence="8 11" id="KW-0067">ATP-binding</keyword>
<feature type="compositionally biased region" description="Basic and acidic residues" evidence="12">
    <location>
        <begin position="391"/>
        <end position="400"/>
    </location>
</feature>
<keyword evidence="3" id="KW-0963">Cytoplasm</keyword>
<evidence type="ECO:0000256" key="10">
    <source>
        <dbReference type="ARBA" id="ARBA00048679"/>
    </source>
</evidence>
<evidence type="ECO:0000256" key="1">
    <source>
        <dbReference type="ARBA" id="ARBA00004496"/>
    </source>
</evidence>
<dbReference type="PROSITE" id="PS00107">
    <property type="entry name" value="PROTEIN_KINASE_ATP"/>
    <property type="match status" value="1"/>
</dbReference>
<keyword evidence="7" id="KW-0418">Kinase</keyword>
<organism evidence="14 15">
    <name type="scientific">Pinctada imbricata</name>
    <name type="common">Atlantic pearl-oyster</name>
    <name type="synonym">Pinctada martensii</name>
    <dbReference type="NCBI Taxonomy" id="66713"/>
    <lineage>
        <taxon>Eukaryota</taxon>
        <taxon>Metazoa</taxon>
        <taxon>Spiralia</taxon>
        <taxon>Lophotrochozoa</taxon>
        <taxon>Mollusca</taxon>
        <taxon>Bivalvia</taxon>
        <taxon>Autobranchia</taxon>
        <taxon>Pteriomorphia</taxon>
        <taxon>Pterioida</taxon>
        <taxon>Pterioidea</taxon>
        <taxon>Pteriidae</taxon>
        <taxon>Pinctada</taxon>
    </lineage>
</organism>
<dbReference type="EC" id="2.7.11.1" evidence="2"/>
<dbReference type="InterPro" id="IPR011009">
    <property type="entry name" value="Kinase-like_dom_sf"/>
</dbReference>
<dbReference type="SMART" id="SM00220">
    <property type="entry name" value="S_TKc"/>
    <property type="match status" value="1"/>
</dbReference>
<dbReference type="GO" id="GO:0035556">
    <property type="term" value="P:intracellular signal transduction"/>
    <property type="evidence" value="ECO:0007669"/>
    <property type="project" value="TreeGrafter"/>
</dbReference>
<evidence type="ECO:0000256" key="7">
    <source>
        <dbReference type="ARBA" id="ARBA00022777"/>
    </source>
</evidence>
<evidence type="ECO:0000256" key="5">
    <source>
        <dbReference type="ARBA" id="ARBA00022679"/>
    </source>
</evidence>
<comment type="catalytic activity">
    <reaction evidence="9">
        <text>L-threonyl-[protein] + ATP = O-phospho-L-threonyl-[protein] + ADP + H(+)</text>
        <dbReference type="Rhea" id="RHEA:46608"/>
        <dbReference type="Rhea" id="RHEA-COMP:11060"/>
        <dbReference type="Rhea" id="RHEA-COMP:11605"/>
        <dbReference type="ChEBI" id="CHEBI:15378"/>
        <dbReference type="ChEBI" id="CHEBI:30013"/>
        <dbReference type="ChEBI" id="CHEBI:30616"/>
        <dbReference type="ChEBI" id="CHEBI:61977"/>
        <dbReference type="ChEBI" id="CHEBI:456216"/>
        <dbReference type="EC" id="2.7.11.1"/>
    </reaction>
</comment>
<comment type="caution">
    <text evidence="14">The sequence shown here is derived from an EMBL/GenBank/DDBJ whole genome shotgun (WGS) entry which is preliminary data.</text>
</comment>
<evidence type="ECO:0000256" key="3">
    <source>
        <dbReference type="ARBA" id="ARBA00022490"/>
    </source>
</evidence>
<dbReference type="FunFam" id="3.30.200.20:FF:000003">
    <property type="entry name" value="Non-specific serine/threonine protein kinase"/>
    <property type="match status" value="1"/>
</dbReference>
<keyword evidence="5" id="KW-0808">Transferase</keyword>
<evidence type="ECO:0000256" key="12">
    <source>
        <dbReference type="SAM" id="MobiDB-lite"/>
    </source>
</evidence>
<keyword evidence="15" id="KW-1185">Reference proteome</keyword>
<feature type="compositionally biased region" description="Pro residues" evidence="12">
    <location>
        <begin position="769"/>
        <end position="783"/>
    </location>
</feature>
<evidence type="ECO:0000256" key="4">
    <source>
        <dbReference type="ARBA" id="ARBA00022527"/>
    </source>
</evidence>
<keyword evidence="6 11" id="KW-0547">Nucleotide-binding</keyword>
<proteinExistence type="predicted"/>
<dbReference type="Proteomes" id="UP001186944">
    <property type="component" value="Unassembled WGS sequence"/>
</dbReference>
<feature type="binding site" evidence="11">
    <location>
        <position position="53"/>
    </location>
    <ligand>
        <name>ATP</name>
        <dbReference type="ChEBI" id="CHEBI:30616"/>
    </ligand>
</feature>
<evidence type="ECO:0000256" key="11">
    <source>
        <dbReference type="PROSITE-ProRule" id="PRU10141"/>
    </source>
</evidence>
<evidence type="ECO:0000313" key="14">
    <source>
        <dbReference type="EMBL" id="KAK3096879.1"/>
    </source>
</evidence>
<feature type="domain" description="Protein kinase" evidence="13">
    <location>
        <begin position="24"/>
        <end position="278"/>
    </location>
</feature>
<dbReference type="AlphaFoldDB" id="A0AA88Y8Z7"/>
<sequence>MEDLEREADDNLVPNDRKKKVGSYILGKTIGEGSFAKVRLGYHIIAREKVAVKVVSKKALLLKEFVRRNVRREAIVLQKLSHPNVVRMYEVMETENSYYLVLEYAESGEFIKYLSIKKFLPEYECRKYIRQIVSAVDHMHKNNIVHRDLKLENFLLDKNLDIKIIDFGLSNVFYGDTSLSTQCGSPAYAAPEIFSNQKYGAGVDIWSLGVCMYAMLIGSLPFVPEPPTNIAQLHSLILKGCDIPEGLSEECRDLLRRMLSVEPRKRIKMEDIFRHPWILGENEEPIPRHNTLPHILATAPQAAVINYMTKMFHFKESDILSALGEKKVNAIAATYFLLQKRFEAGLHLVGLSVDMNTARRESAFSAFSIELSRRETRTAGKNTYDTSENLDSSRESRQENSKSAAGYRNYLQYLRESRERTNAFSKNIFLRRQKTRTSLTKQYRSENGSENKVHFDHNPDFRLTVAQNHAEVYEWESEGMLKRQPARTRPKYNEVTKERTKNSEKHVSNMVVTGELKLSHQVHLSPPPPLTPPNTSHGMRVVQSPVEEDEDEMVINDIPSPLDPPETQQLKSHTPSLPQTAPVRLNQKQGSKQLPPKIPIPDVGVDHEKGSKQDVAIVLADPCSQEIWGSFQKHKAKLIKGNTVTFSRSRTIYANPISSQKILTPRGFRPALDDINKAQVIGQGRLLIERVNKPMTPGSIDFSKPKTAITSRQREKLPEVVHSSSAKMARGGRSDLAEFERQCMTHLPDVTNPVKTIEEPIKQLVEIKSPPPLPPPPPPPVESPMPIERLIVEEEAPLMNMKIRITSKQ</sequence>
<dbReference type="PANTHER" id="PTHR24346">
    <property type="entry name" value="MAP/MICROTUBULE AFFINITY-REGULATING KINASE"/>
    <property type="match status" value="1"/>
</dbReference>
<evidence type="ECO:0000256" key="9">
    <source>
        <dbReference type="ARBA" id="ARBA00047899"/>
    </source>
</evidence>
<feature type="compositionally biased region" description="Polar residues" evidence="12">
    <location>
        <begin position="566"/>
        <end position="579"/>
    </location>
</feature>
<feature type="region of interest" description="Disordered" evidence="12">
    <location>
        <begin position="378"/>
        <end position="403"/>
    </location>
</feature>
<evidence type="ECO:0000256" key="6">
    <source>
        <dbReference type="ARBA" id="ARBA00022741"/>
    </source>
</evidence>
<feature type="region of interest" description="Disordered" evidence="12">
    <location>
        <begin position="478"/>
        <end position="503"/>
    </location>
</feature>
<dbReference type="PROSITE" id="PS50011">
    <property type="entry name" value="PROTEIN_KINASE_DOM"/>
    <property type="match status" value="1"/>
</dbReference>
<reference evidence="14" key="1">
    <citation type="submission" date="2019-08" db="EMBL/GenBank/DDBJ databases">
        <title>The improved chromosome-level genome for the pearl oyster Pinctada fucata martensii using PacBio sequencing and Hi-C.</title>
        <authorList>
            <person name="Zheng Z."/>
        </authorList>
    </citation>
    <scope>NUCLEOTIDE SEQUENCE</scope>
    <source>
        <strain evidence="14">ZZ-2019</strain>
        <tissue evidence="14">Adductor muscle</tissue>
    </source>
</reference>
<dbReference type="InterPro" id="IPR008271">
    <property type="entry name" value="Ser/Thr_kinase_AS"/>
</dbReference>
<dbReference type="InterPro" id="IPR000719">
    <property type="entry name" value="Prot_kinase_dom"/>
</dbReference>
<feature type="compositionally biased region" description="Polar residues" evidence="12">
    <location>
        <begin position="379"/>
        <end position="390"/>
    </location>
</feature>
<protein>
    <recommendedName>
        <fullName evidence="2">non-specific serine/threonine protein kinase</fullName>
        <ecNumber evidence="2">2.7.11.1</ecNumber>
    </recommendedName>
</protein>
<dbReference type="PROSITE" id="PS00108">
    <property type="entry name" value="PROTEIN_KINASE_ST"/>
    <property type="match status" value="1"/>
</dbReference>
<dbReference type="FunFam" id="1.10.510.10:FF:001222">
    <property type="entry name" value="Serine/threonine-protein kinase ppk25"/>
    <property type="match status" value="1"/>
</dbReference>
<feature type="compositionally biased region" description="Basic and acidic residues" evidence="12">
    <location>
        <begin position="491"/>
        <end position="503"/>
    </location>
</feature>
<feature type="region of interest" description="Disordered" evidence="12">
    <location>
        <begin position="766"/>
        <end position="785"/>
    </location>
</feature>
<dbReference type="GO" id="GO:0005524">
    <property type="term" value="F:ATP binding"/>
    <property type="evidence" value="ECO:0007669"/>
    <property type="project" value="UniProtKB-UniRule"/>
</dbReference>
<dbReference type="InterPro" id="IPR017441">
    <property type="entry name" value="Protein_kinase_ATP_BS"/>
</dbReference>
<dbReference type="CDD" id="cd14003">
    <property type="entry name" value="STKc_AMPK-like"/>
    <property type="match status" value="1"/>
</dbReference>
<feature type="region of interest" description="Disordered" evidence="12">
    <location>
        <begin position="558"/>
        <end position="581"/>
    </location>
</feature>
<keyword evidence="4" id="KW-0723">Serine/threonine-protein kinase</keyword>
<dbReference type="GO" id="GO:0005737">
    <property type="term" value="C:cytoplasm"/>
    <property type="evidence" value="ECO:0007669"/>
    <property type="project" value="UniProtKB-SubCell"/>
</dbReference>
<comment type="subcellular location">
    <subcellularLocation>
        <location evidence="1">Cytoplasm</location>
    </subcellularLocation>
</comment>
<evidence type="ECO:0000259" key="13">
    <source>
        <dbReference type="PROSITE" id="PS50011"/>
    </source>
</evidence>
<dbReference type="Pfam" id="PF00069">
    <property type="entry name" value="Pkinase"/>
    <property type="match status" value="1"/>
</dbReference>
<dbReference type="PANTHER" id="PTHR24346:SF79">
    <property type="entry name" value="PROTEIN KINASE DOMAIN-CONTAINING PROTEIN"/>
    <property type="match status" value="1"/>
</dbReference>
<evidence type="ECO:0000313" key="15">
    <source>
        <dbReference type="Proteomes" id="UP001186944"/>
    </source>
</evidence>
<gene>
    <name evidence="14" type="ORF">FSP39_004355</name>
</gene>
<evidence type="ECO:0000256" key="8">
    <source>
        <dbReference type="ARBA" id="ARBA00022840"/>
    </source>
</evidence>
<accession>A0AA88Y8Z7</accession>
<name>A0AA88Y8Z7_PINIB</name>
<evidence type="ECO:0000256" key="2">
    <source>
        <dbReference type="ARBA" id="ARBA00012513"/>
    </source>
</evidence>
<dbReference type="Gene3D" id="1.10.510.10">
    <property type="entry name" value="Transferase(Phosphotransferase) domain 1"/>
    <property type="match status" value="1"/>
</dbReference>